<dbReference type="STRING" id="592015.HMPREF1705_04697"/>
<keyword evidence="2" id="KW-1185">Reference proteome</keyword>
<evidence type="ECO:0000313" key="2">
    <source>
        <dbReference type="Proteomes" id="UP000005273"/>
    </source>
</evidence>
<protein>
    <submittedName>
        <fullName evidence="1">Uncharacterized protein</fullName>
    </submittedName>
</protein>
<organism evidence="1 2">
    <name type="scientific">Acetomicrobium hydrogeniformans ATCC BAA-1850</name>
    <dbReference type="NCBI Taxonomy" id="592015"/>
    <lineage>
        <taxon>Bacteria</taxon>
        <taxon>Thermotogati</taxon>
        <taxon>Synergistota</taxon>
        <taxon>Synergistia</taxon>
        <taxon>Synergistales</taxon>
        <taxon>Acetomicrobiaceae</taxon>
        <taxon>Acetomicrobium</taxon>
    </lineage>
</organism>
<comment type="caution">
    <text evidence="1">The sequence shown here is derived from an EMBL/GenBank/DDBJ whole genome shotgun (WGS) entry which is preliminary data.</text>
</comment>
<sequence>MARSAYLGELSLTIYLKPYQKSSEAMGRLVKVFGTDKVKT</sequence>
<evidence type="ECO:0000313" key="1">
    <source>
        <dbReference type="EMBL" id="KRT36065.1"/>
    </source>
</evidence>
<accession>A0A0T5XCP5</accession>
<name>A0A0T5XCP5_9BACT</name>
<dbReference type="EMBL" id="ACJX03000001">
    <property type="protein sequence ID" value="KRT36065.1"/>
    <property type="molecule type" value="Genomic_DNA"/>
</dbReference>
<reference evidence="2" key="1">
    <citation type="submission" date="2012-09" db="EMBL/GenBank/DDBJ databases">
        <authorList>
            <person name="Weinstock G."/>
            <person name="Sodergren E."/>
            <person name="Clifton S."/>
            <person name="Fulton L."/>
            <person name="Fulton B."/>
            <person name="Courtney L."/>
            <person name="Fronick C."/>
            <person name="Harrison M."/>
            <person name="Strong C."/>
            <person name="Farmer C."/>
            <person name="Delehaunty K."/>
            <person name="Markovic C."/>
            <person name="Hall O."/>
            <person name="Minx P."/>
            <person name="Tomlinson C."/>
            <person name="Mitreva M."/>
            <person name="Nelson J."/>
            <person name="Hou S."/>
            <person name="Wollam A."/>
            <person name="Pepin K.H."/>
            <person name="Johnson M."/>
            <person name="Bhonagiri V."/>
            <person name="Nash W.E."/>
            <person name="Suruliraj S."/>
            <person name="Warren W."/>
            <person name="Chinwalla A."/>
            <person name="Mardis E.R."/>
            <person name="Wilson R.K."/>
        </authorList>
    </citation>
    <scope>NUCLEOTIDE SEQUENCE [LARGE SCALE GENOMIC DNA]</scope>
    <source>
        <strain evidence="2">OS1</strain>
    </source>
</reference>
<dbReference type="Proteomes" id="UP000005273">
    <property type="component" value="Unassembled WGS sequence"/>
</dbReference>
<proteinExistence type="predicted"/>
<gene>
    <name evidence="1" type="ORF">HMPREF1705_04697</name>
</gene>
<dbReference type="AlphaFoldDB" id="A0A0T5XCP5"/>